<feature type="domain" description="Nitroreductase" evidence="2">
    <location>
        <begin position="63"/>
        <end position="244"/>
    </location>
</feature>
<dbReference type="Proteomes" id="UP001158045">
    <property type="component" value="Unassembled WGS sequence"/>
</dbReference>
<feature type="compositionally biased region" description="Basic and acidic residues" evidence="1">
    <location>
        <begin position="18"/>
        <end position="28"/>
    </location>
</feature>
<accession>A0ABT6NET3</accession>
<reference evidence="3 4" key="1">
    <citation type="submission" date="2023-04" db="EMBL/GenBank/DDBJ databases">
        <title>Fusibacter bizertensis strain WBS, isolated from littoral bottom sediments of the Arctic seas - biochemical and genomic analysis.</title>
        <authorList>
            <person name="Brioukhanov A.L."/>
        </authorList>
    </citation>
    <scope>NUCLEOTIDE SEQUENCE [LARGE SCALE GENOMIC DNA]</scope>
    <source>
        <strain evidence="3 4">WBS</strain>
    </source>
</reference>
<comment type="caution">
    <text evidence="3">The sequence shown here is derived from an EMBL/GenBank/DDBJ whole genome shotgun (WGS) entry which is preliminary data.</text>
</comment>
<keyword evidence="4" id="KW-1185">Reference proteome</keyword>
<dbReference type="SUPFAM" id="SSF55469">
    <property type="entry name" value="FMN-dependent nitroreductase-like"/>
    <property type="match status" value="1"/>
</dbReference>
<dbReference type="NCBIfam" id="TIGR03605">
    <property type="entry name" value="antibiot_sagB"/>
    <property type="match status" value="1"/>
</dbReference>
<dbReference type="RefSeq" id="WP_281094831.1">
    <property type="nucleotide sequence ID" value="NZ_JARYZI010000008.1"/>
</dbReference>
<dbReference type="CDD" id="cd02142">
    <property type="entry name" value="McbC_SagB-like_oxidoreductase"/>
    <property type="match status" value="1"/>
</dbReference>
<dbReference type="PANTHER" id="PTHR43745:SF2">
    <property type="entry name" value="NITROREDUCTASE MJ1384-RELATED"/>
    <property type="match status" value="1"/>
</dbReference>
<dbReference type="InterPro" id="IPR000415">
    <property type="entry name" value="Nitroreductase-like"/>
</dbReference>
<evidence type="ECO:0000313" key="4">
    <source>
        <dbReference type="Proteomes" id="UP001158045"/>
    </source>
</evidence>
<dbReference type="InterPro" id="IPR020051">
    <property type="entry name" value="SagB-type_dehydrogenase"/>
</dbReference>
<dbReference type="InterPro" id="IPR029479">
    <property type="entry name" value="Nitroreductase"/>
</dbReference>
<evidence type="ECO:0000313" key="3">
    <source>
        <dbReference type="EMBL" id="MDH8678938.1"/>
    </source>
</evidence>
<dbReference type="Pfam" id="PF00881">
    <property type="entry name" value="Nitroreductase"/>
    <property type="match status" value="1"/>
</dbReference>
<organism evidence="3 4">
    <name type="scientific">Fusibacter bizertensis</name>
    <dbReference type="NCBI Taxonomy" id="1488331"/>
    <lineage>
        <taxon>Bacteria</taxon>
        <taxon>Bacillati</taxon>
        <taxon>Bacillota</taxon>
        <taxon>Clostridia</taxon>
        <taxon>Eubacteriales</taxon>
        <taxon>Eubacteriales Family XII. Incertae Sedis</taxon>
        <taxon>Fusibacter</taxon>
    </lineage>
</organism>
<proteinExistence type="predicted"/>
<gene>
    <name evidence="3" type="ORF">QE109_12300</name>
</gene>
<dbReference type="PANTHER" id="PTHR43745">
    <property type="entry name" value="NITROREDUCTASE MJ1384-RELATED"/>
    <property type="match status" value="1"/>
</dbReference>
<protein>
    <submittedName>
        <fullName evidence="3">SagB/ThcOx family dehydrogenase</fullName>
    </submittedName>
</protein>
<dbReference type="InterPro" id="IPR052544">
    <property type="entry name" value="Bacteriocin_Proc_Enz"/>
</dbReference>
<name>A0ABT6NET3_9FIRM</name>
<dbReference type="EMBL" id="JARYZI010000008">
    <property type="protein sequence ID" value="MDH8678938.1"/>
    <property type="molecule type" value="Genomic_DNA"/>
</dbReference>
<feature type="region of interest" description="Disordered" evidence="1">
    <location>
        <begin position="1"/>
        <end position="39"/>
    </location>
</feature>
<sequence>MTVIESNRNFMKSGFNSSEKHAKSDQDKGLPAPSLQVSPKSGNEIISLPPLVDVNMNLSEAMLQRRSLRKYDKSAMSLAELSFILETSCKVQKVLGDNIASFRPAPSGGARHPFETYIVVQNVEGLSSGSYHYLPLSHQLEKLSVNIDEKEIIASVNGQKFVSGANVIFYFAVIPYRAEWRYSDKSHKVMLLDLGHLGQNVCLAAEAVAAGACPIASYDQDISDNLFELDGENAYISYIIPVGKNS</sequence>
<evidence type="ECO:0000259" key="2">
    <source>
        <dbReference type="Pfam" id="PF00881"/>
    </source>
</evidence>
<dbReference type="Gene3D" id="3.40.109.10">
    <property type="entry name" value="NADH Oxidase"/>
    <property type="match status" value="1"/>
</dbReference>
<evidence type="ECO:0000256" key="1">
    <source>
        <dbReference type="SAM" id="MobiDB-lite"/>
    </source>
</evidence>
<feature type="compositionally biased region" description="Polar residues" evidence="1">
    <location>
        <begin position="1"/>
        <end position="17"/>
    </location>
</feature>